<evidence type="ECO:0000256" key="7">
    <source>
        <dbReference type="HAMAP-Rule" id="MF_01374"/>
    </source>
</evidence>
<comment type="catalytic activity">
    <reaction evidence="1 7">
        <text>an S-(2-hydroxyacyl)glutathione + H2O = a 2-hydroxy carboxylate + glutathione + H(+)</text>
        <dbReference type="Rhea" id="RHEA:21864"/>
        <dbReference type="ChEBI" id="CHEBI:15377"/>
        <dbReference type="ChEBI" id="CHEBI:15378"/>
        <dbReference type="ChEBI" id="CHEBI:57925"/>
        <dbReference type="ChEBI" id="CHEBI:58896"/>
        <dbReference type="ChEBI" id="CHEBI:71261"/>
        <dbReference type="EC" id="3.1.2.6"/>
    </reaction>
</comment>
<gene>
    <name evidence="7 9" type="primary">gloB</name>
    <name evidence="9" type="ORF">MACH21_23110</name>
</gene>
<name>A0AA48H414_9RHOB</name>
<feature type="binding site" evidence="7">
    <location>
        <position position="138"/>
    </location>
    <ligand>
        <name>Zn(2+)</name>
        <dbReference type="ChEBI" id="CHEBI:29105"/>
        <label>2</label>
    </ligand>
</feature>
<dbReference type="GO" id="GO:0004416">
    <property type="term" value="F:hydroxyacylglutathione hydrolase activity"/>
    <property type="evidence" value="ECO:0007669"/>
    <property type="project" value="UniProtKB-UniRule"/>
</dbReference>
<feature type="binding site" evidence="7">
    <location>
        <position position="119"/>
    </location>
    <ligand>
        <name>Zn(2+)</name>
        <dbReference type="ChEBI" id="CHEBI:29105"/>
        <label>1</label>
    </ligand>
</feature>
<accession>A0AA48H414</accession>
<keyword evidence="10" id="KW-1185">Reference proteome</keyword>
<evidence type="ECO:0000256" key="2">
    <source>
        <dbReference type="ARBA" id="ARBA00004963"/>
    </source>
</evidence>
<evidence type="ECO:0000256" key="6">
    <source>
        <dbReference type="ARBA" id="ARBA00022833"/>
    </source>
</evidence>
<evidence type="ECO:0000256" key="1">
    <source>
        <dbReference type="ARBA" id="ARBA00001623"/>
    </source>
</evidence>
<dbReference type="GO" id="GO:0019243">
    <property type="term" value="P:methylglyoxal catabolic process to D-lactate via S-lactoyl-glutathione"/>
    <property type="evidence" value="ECO:0007669"/>
    <property type="project" value="UniProtKB-UniRule"/>
</dbReference>
<dbReference type="Gene3D" id="3.60.15.10">
    <property type="entry name" value="Ribonuclease Z/Hydroxyacylglutathione hydrolase-like"/>
    <property type="match status" value="1"/>
</dbReference>
<dbReference type="InterPro" id="IPR035680">
    <property type="entry name" value="Clx_II_MBL"/>
</dbReference>
<dbReference type="Pfam" id="PF16123">
    <property type="entry name" value="HAGH_C"/>
    <property type="match status" value="1"/>
</dbReference>
<evidence type="ECO:0000313" key="9">
    <source>
        <dbReference type="EMBL" id="BDW86134.1"/>
    </source>
</evidence>
<comment type="cofactor">
    <cofactor evidence="7">
        <name>Zn(2+)</name>
        <dbReference type="ChEBI" id="CHEBI:29105"/>
    </cofactor>
    <text evidence="7">Binds 2 Zn(2+) ions per subunit.</text>
</comment>
<dbReference type="EC" id="3.1.2.6" evidence="7"/>
<dbReference type="AlphaFoldDB" id="A0AA48H414"/>
<evidence type="ECO:0000256" key="4">
    <source>
        <dbReference type="ARBA" id="ARBA00022723"/>
    </source>
</evidence>
<sequence length="260" mass="27489">MPETPTQPEIVTVPCLKDNYAYLLHDPATGATAVFDVPEAGPIEAALAERGWTLSDIVITHHHWDHVDGVEALRAATGAQVWGAAADAHRLPALDHALAEGDSLAIGGLQGHVIDVSGHTLGHVAYHFPRAQAVFTADSLMALGCGRLFEGTPDQMWASLSKLAALPPDTLVCSGHEYTAGNARFAITIDPDNPALMSRCKEVDAARAANRPTVPSTLAEELATNPFLRAADPAIARRLDMAGADPAAVFARIRSLKDAF</sequence>
<keyword evidence="6 7" id="KW-0862">Zinc</keyword>
<dbReference type="GO" id="GO:0046872">
    <property type="term" value="F:metal ion binding"/>
    <property type="evidence" value="ECO:0007669"/>
    <property type="project" value="UniProtKB-KW"/>
</dbReference>
<feature type="binding site" evidence="7">
    <location>
        <position position="63"/>
    </location>
    <ligand>
        <name>Zn(2+)</name>
        <dbReference type="ChEBI" id="CHEBI:29105"/>
        <label>1</label>
    </ligand>
</feature>
<evidence type="ECO:0000256" key="5">
    <source>
        <dbReference type="ARBA" id="ARBA00022801"/>
    </source>
</evidence>
<evidence type="ECO:0000259" key="8">
    <source>
        <dbReference type="SMART" id="SM00849"/>
    </source>
</evidence>
<dbReference type="NCBIfam" id="TIGR03413">
    <property type="entry name" value="GSH_gloB"/>
    <property type="match status" value="1"/>
</dbReference>
<dbReference type="PIRSF" id="PIRSF005457">
    <property type="entry name" value="Glx"/>
    <property type="match status" value="1"/>
</dbReference>
<dbReference type="SMART" id="SM00849">
    <property type="entry name" value="Lactamase_B"/>
    <property type="match status" value="1"/>
</dbReference>
<feature type="binding site" evidence="7">
    <location>
        <position position="61"/>
    </location>
    <ligand>
        <name>Zn(2+)</name>
        <dbReference type="ChEBI" id="CHEBI:29105"/>
        <label>1</label>
    </ligand>
</feature>
<feature type="binding site" evidence="7">
    <location>
        <position position="66"/>
    </location>
    <ligand>
        <name>Zn(2+)</name>
        <dbReference type="ChEBI" id="CHEBI:29105"/>
        <label>2</label>
    </ligand>
</feature>
<feature type="binding site" evidence="7">
    <location>
        <position position="65"/>
    </location>
    <ligand>
        <name>Zn(2+)</name>
        <dbReference type="ChEBI" id="CHEBI:29105"/>
        <label>2</label>
    </ligand>
</feature>
<dbReference type="HAMAP" id="MF_01374">
    <property type="entry name" value="Glyoxalase_2"/>
    <property type="match status" value="1"/>
</dbReference>
<protein>
    <recommendedName>
        <fullName evidence="7">Hydroxyacylglutathione hydrolase</fullName>
        <ecNumber evidence="7">3.1.2.6</ecNumber>
    </recommendedName>
    <alternativeName>
        <fullName evidence="7">Glyoxalase II</fullName>
        <shortName evidence="7">Glx II</shortName>
    </alternativeName>
</protein>
<dbReference type="InterPro" id="IPR001279">
    <property type="entry name" value="Metallo-B-lactamas"/>
</dbReference>
<dbReference type="KEGG" id="rmai:MACH21_23110"/>
<keyword evidence="5 7" id="KW-0378">Hydrolase</keyword>
<dbReference type="InterPro" id="IPR050110">
    <property type="entry name" value="Glyoxalase_II_hydrolase"/>
</dbReference>
<dbReference type="CDD" id="cd07723">
    <property type="entry name" value="hydroxyacylglutathione_hydrolase_MBL-fold"/>
    <property type="match status" value="1"/>
</dbReference>
<feature type="binding site" evidence="7">
    <location>
        <position position="138"/>
    </location>
    <ligand>
        <name>Zn(2+)</name>
        <dbReference type="ChEBI" id="CHEBI:29105"/>
        <label>1</label>
    </ligand>
</feature>
<dbReference type="PANTHER" id="PTHR43705">
    <property type="entry name" value="HYDROXYACYLGLUTATHIONE HYDROLASE"/>
    <property type="match status" value="1"/>
</dbReference>
<organism evidence="9 10">
    <name type="scientific">Roseicyclus marinus</name>
    <dbReference type="NCBI Taxonomy" id="2161673"/>
    <lineage>
        <taxon>Bacteria</taxon>
        <taxon>Pseudomonadati</taxon>
        <taxon>Pseudomonadota</taxon>
        <taxon>Alphaproteobacteria</taxon>
        <taxon>Rhodobacterales</taxon>
        <taxon>Roseobacteraceae</taxon>
        <taxon>Roseicyclus</taxon>
    </lineage>
</organism>
<dbReference type="InterPro" id="IPR036866">
    <property type="entry name" value="RibonucZ/Hydroxyglut_hydro"/>
</dbReference>
<dbReference type="InterPro" id="IPR032282">
    <property type="entry name" value="HAGH_C"/>
</dbReference>
<evidence type="ECO:0000256" key="3">
    <source>
        <dbReference type="ARBA" id="ARBA00006759"/>
    </source>
</evidence>
<comment type="subunit">
    <text evidence="7">Monomer.</text>
</comment>
<reference evidence="9 10" key="1">
    <citation type="submission" date="2023-01" db="EMBL/GenBank/DDBJ databases">
        <title>Complete genome sequence of Roseicyclus marinus strain Dej080120_10.</title>
        <authorList>
            <person name="Ueki S."/>
            <person name="Maruyama F."/>
        </authorList>
    </citation>
    <scope>NUCLEOTIDE SEQUENCE [LARGE SCALE GENOMIC DNA]</scope>
    <source>
        <strain evidence="9 10">Dej080120_10</strain>
    </source>
</reference>
<comment type="similarity">
    <text evidence="3 7">Belongs to the metallo-beta-lactamase superfamily. Glyoxalase II family.</text>
</comment>
<dbReference type="InterPro" id="IPR017782">
    <property type="entry name" value="Hydroxyacylglutathione_Hdrlase"/>
</dbReference>
<comment type="function">
    <text evidence="7">Thiolesterase that catalyzes the hydrolysis of S-D-lactoyl-glutathione to form glutathione and D-lactic acid.</text>
</comment>
<feature type="domain" description="Metallo-beta-lactamase" evidence="8">
    <location>
        <begin position="18"/>
        <end position="176"/>
    </location>
</feature>
<evidence type="ECO:0000313" key="10">
    <source>
        <dbReference type="Proteomes" id="UP001337723"/>
    </source>
</evidence>
<feature type="binding site" evidence="7">
    <location>
        <position position="176"/>
    </location>
    <ligand>
        <name>Zn(2+)</name>
        <dbReference type="ChEBI" id="CHEBI:29105"/>
        <label>2</label>
    </ligand>
</feature>
<comment type="pathway">
    <text evidence="2 7">Secondary metabolite metabolism; methylglyoxal degradation; (R)-lactate from methylglyoxal: step 2/2.</text>
</comment>
<dbReference type="SUPFAM" id="SSF56281">
    <property type="entry name" value="Metallo-hydrolase/oxidoreductase"/>
    <property type="match status" value="1"/>
</dbReference>
<dbReference type="PANTHER" id="PTHR43705:SF1">
    <property type="entry name" value="HYDROXYACYLGLUTATHIONE HYDROLASE GLOB"/>
    <property type="match status" value="1"/>
</dbReference>
<dbReference type="Proteomes" id="UP001337723">
    <property type="component" value="Chromosome"/>
</dbReference>
<dbReference type="Pfam" id="PF00753">
    <property type="entry name" value="Lactamase_B"/>
    <property type="match status" value="1"/>
</dbReference>
<keyword evidence="4 7" id="KW-0479">Metal-binding</keyword>
<dbReference type="RefSeq" id="WP_338272035.1">
    <property type="nucleotide sequence ID" value="NZ_AP027266.1"/>
</dbReference>
<dbReference type="EMBL" id="AP027266">
    <property type="protein sequence ID" value="BDW86134.1"/>
    <property type="molecule type" value="Genomic_DNA"/>
</dbReference>
<proteinExistence type="inferred from homology"/>